<feature type="transmembrane region" description="Helical" evidence="8">
    <location>
        <begin position="132"/>
        <end position="150"/>
    </location>
</feature>
<proteinExistence type="inferred from homology"/>
<evidence type="ECO:0000313" key="10">
    <source>
        <dbReference type="Proteomes" id="UP001642464"/>
    </source>
</evidence>
<gene>
    <name evidence="9" type="ORF">SCF082_LOCUS43235</name>
</gene>
<keyword evidence="2" id="KW-0813">Transport</keyword>
<feature type="transmembrane region" description="Helical" evidence="8">
    <location>
        <begin position="37"/>
        <end position="55"/>
    </location>
</feature>
<reference evidence="9 10" key="1">
    <citation type="submission" date="2024-02" db="EMBL/GenBank/DDBJ databases">
        <authorList>
            <person name="Chen Y."/>
            <person name="Shah S."/>
            <person name="Dougan E. K."/>
            <person name="Thang M."/>
            <person name="Chan C."/>
        </authorList>
    </citation>
    <scope>NUCLEOTIDE SEQUENCE [LARGE SCALE GENOMIC DNA]</scope>
</reference>
<dbReference type="InterPro" id="IPR002293">
    <property type="entry name" value="AA/rel_permease1"/>
</dbReference>
<keyword evidence="10" id="KW-1185">Reference proteome</keyword>
<feature type="transmembrane region" description="Helical" evidence="8">
    <location>
        <begin position="61"/>
        <end position="87"/>
    </location>
</feature>
<dbReference type="Proteomes" id="UP001642464">
    <property type="component" value="Unassembled WGS sequence"/>
</dbReference>
<keyword evidence="6 8" id="KW-0472">Membrane</keyword>
<evidence type="ECO:0000256" key="8">
    <source>
        <dbReference type="SAM" id="Phobius"/>
    </source>
</evidence>
<evidence type="ECO:0000256" key="1">
    <source>
        <dbReference type="ARBA" id="ARBA00004651"/>
    </source>
</evidence>
<accession>A0ABP0QUR8</accession>
<evidence type="ECO:0000256" key="5">
    <source>
        <dbReference type="ARBA" id="ARBA00022989"/>
    </source>
</evidence>
<sequence>MAMVSMSAEHLGEENLDFTFHRSNIHERRRTATFARLFPLFCFLSVVALAALGFALSDRLLLTLCAILNISLCLGMSYSGALCLLGIRKVAHELKSEAIEVPQEEGVQHVIVIANYKEVRKTNIRLVWQEELYGGTAVLSLLGLSAIIYYSVSGGPYGAEDAVSSAGPLLSLAGFLVMPLVWSLPEALITAELATTFPSNAGFVEWVTAAFGPFWGFQEGFLSWISSVADAALYPVLFRQYLVQLWPNMSGGISGQIFVAAVTLLMGGLNFAGLSIVGWVVSGRIRSVALCVYGCRGRPADLNDTFARLSASL</sequence>
<keyword evidence="5 8" id="KW-1133">Transmembrane helix</keyword>
<comment type="caution">
    <text evidence="9">The sequence shown here is derived from an EMBL/GenBank/DDBJ whole genome shotgun (WGS) entry which is preliminary data.</text>
</comment>
<comment type="subcellular location">
    <subcellularLocation>
        <location evidence="1">Cell membrane</location>
        <topology evidence="1">Multi-pass membrane protein</topology>
    </subcellularLocation>
</comment>
<organism evidence="9 10">
    <name type="scientific">Durusdinium trenchii</name>
    <dbReference type="NCBI Taxonomy" id="1381693"/>
    <lineage>
        <taxon>Eukaryota</taxon>
        <taxon>Sar</taxon>
        <taxon>Alveolata</taxon>
        <taxon>Dinophyceae</taxon>
        <taxon>Suessiales</taxon>
        <taxon>Symbiodiniaceae</taxon>
        <taxon>Durusdinium</taxon>
    </lineage>
</organism>
<evidence type="ECO:0000256" key="2">
    <source>
        <dbReference type="ARBA" id="ARBA00022448"/>
    </source>
</evidence>
<keyword evidence="4 8" id="KW-0812">Transmembrane</keyword>
<feature type="transmembrane region" description="Helical" evidence="8">
    <location>
        <begin position="257"/>
        <end position="281"/>
    </location>
</feature>
<feature type="transmembrane region" description="Helical" evidence="8">
    <location>
        <begin position="162"/>
        <end position="182"/>
    </location>
</feature>
<evidence type="ECO:0000313" key="9">
    <source>
        <dbReference type="EMBL" id="CAK9091828.1"/>
    </source>
</evidence>
<evidence type="ECO:0000256" key="7">
    <source>
        <dbReference type="ARBA" id="ARBA00024041"/>
    </source>
</evidence>
<dbReference type="InterPro" id="IPR044566">
    <property type="entry name" value="RMV1-like"/>
</dbReference>
<dbReference type="Gene3D" id="1.20.1740.10">
    <property type="entry name" value="Amino acid/polyamine transporter I"/>
    <property type="match status" value="1"/>
</dbReference>
<dbReference type="Pfam" id="PF13520">
    <property type="entry name" value="AA_permease_2"/>
    <property type="match status" value="1"/>
</dbReference>
<comment type="similarity">
    <text evidence="7">Belongs to the amino acid-polyamine-organocation (APC) superfamily. Polyamine:cation symporter (PHS) (TC 2.A.3.12) family.</text>
</comment>
<keyword evidence="3" id="KW-1003">Cell membrane</keyword>
<feature type="transmembrane region" description="Helical" evidence="8">
    <location>
        <begin position="221"/>
        <end position="237"/>
    </location>
</feature>
<evidence type="ECO:0000256" key="4">
    <source>
        <dbReference type="ARBA" id="ARBA00022692"/>
    </source>
</evidence>
<evidence type="ECO:0000256" key="3">
    <source>
        <dbReference type="ARBA" id="ARBA00022475"/>
    </source>
</evidence>
<evidence type="ECO:0000256" key="6">
    <source>
        <dbReference type="ARBA" id="ARBA00023136"/>
    </source>
</evidence>
<dbReference type="PANTHER" id="PTHR45826:SF2">
    <property type="entry name" value="AMINO ACID TRANSPORTER"/>
    <property type="match status" value="1"/>
</dbReference>
<protein>
    <submittedName>
        <fullName evidence="9">Probable polyamine transporter At1g31830</fullName>
    </submittedName>
</protein>
<name>A0ABP0QUR8_9DINO</name>
<dbReference type="PANTHER" id="PTHR45826">
    <property type="entry name" value="POLYAMINE TRANSPORTER PUT1"/>
    <property type="match status" value="1"/>
</dbReference>
<dbReference type="EMBL" id="CAXAMM010040238">
    <property type="protein sequence ID" value="CAK9091828.1"/>
    <property type="molecule type" value="Genomic_DNA"/>
</dbReference>